<feature type="non-terminal residue" evidence="2">
    <location>
        <position position="1"/>
    </location>
</feature>
<gene>
    <name evidence="2" type="ORF">B0T26DRAFT_624987</name>
</gene>
<reference evidence="2" key="1">
    <citation type="submission" date="2023-06" db="EMBL/GenBank/DDBJ databases">
        <title>Genome-scale phylogeny and comparative genomics of the fungal order Sordariales.</title>
        <authorList>
            <consortium name="Lawrence Berkeley National Laboratory"/>
            <person name="Hensen N."/>
            <person name="Bonometti L."/>
            <person name="Westerberg I."/>
            <person name="Brannstrom I.O."/>
            <person name="Guillou S."/>
            <person name="Cros-Aarteil S."/>
            <person name="Calhoun S."/>
            <person name="Haridas S."/>
            <person name="Kuo A."/>
            <person name="Mondo S."/>
            <person name="Pangilinan J."/>
            <person name="Riley R."/>
            <person name="LaButti K."/>
            <person name="Andreopoulos B."/>
            <person name="Lipzen A."/>
            <person name="Chen C."/>
            <person name="Yanf M."/>
            <person name="Daum C."/>
            <person name="Ng V."/>
            <person name="Clum A."/>
            <person name="Steindorff A."/>
            <person name="Ohm R."/>
            <person name="Martin F."/>
            <person name="Silar P."/>
            <person name="Natvig D."/>
            <person name="Lalanne C."/>
            <person name="Gautier V."/>
            <person name="Ament-velasquez S.L."/>
            <person name="Kruys A."/>
            <person name="Hutchinson M.I."/>
            <person name="Powell A.J."/>
            <person name="Barry K."/>
            <person name="Miller A.N."/>
            <person name="Grigoriev I.V."/>
            <person name="Debuchy R."/>
            <person name="Gladieux P."/>
            <person name="Thoren M.H."/>
            <person name="Johannesson H."/>
        </authorList>
    </citation>
    <scope>NUCLEOTIDE SEQUENCE</scope>
    <source>
        <strain evidence="2">SMH2392-1A</strain>
    </source>
</reference>
<dbReference type="Pfam" id="PF12359">
    <property type="entry name" value="DUF3645"/>
    <property type="match status" value="1"/>
</dbReference>
<evidence type="ECO:0000313" key="2">
    <source>
        <dbReference type="EMBL" id="KAK0703137.1"/>
    </source>
</evidence>
<feature type="non-terminal residue" evidence="2">
    <location>
        <position position="77"/>
    </location>
</feature>
<feature type="domain" description="DUF3645" evidence="1">
    <location>
        <begin position="31"/>
        <end position="62"/>
    </location>
</feature>
<organism evidence="2 3">
    <name type="scientific">Lasiosphaeria miniovina</name>
    <dbReference type="NCBI Taxonomy" id="1954250"/>
    <lineage>
        <taxon>Eukaryota</taxon>
        <taxon>Fungi</taxon>
        <taxon>Dikarya</taxon>
        <taxon>Ascomycota</taxon>
        <taxon>Pezizomycotina</taxon>
        <taxon>Sordariomycetes</taxon>
        <taxon>Sordariomycetidae</taxon>
        <taxon>Sordariales</taxon>
        <taxon>Lasiosphaeriaceae</taxon>
        <taxon>Lasiosphaeria</taxon>
    </lineage>
</organism>
<dbReference type="RefSeq" id="XP_060289996.1">
    <property type="nucleotide sequence ID" value="XM_060436153.1"/>
</dbReference>
<dbReference type="GeneID" id="85319423"/>
<dbReference type="Proteomes" id="UP001172101">
    <property type="component" value="Unassembled WGS sequence"/>
</dbReference>
<accession>A0AA39ZT41</accession>
<dbReference type="InterPro" id="IPR022105">
    <property type="entry name" value="DUF3645"/>
</dbReference>
<dbReference type="AlphaFoldDB" id="A0AA39ZT41"/>
<proteinExistence type="predicted"/>
<dbReference type="EMBL" id="JAUIRO010000008">
    <property type="protein sequence ID" value="KAK0703137.1"/>
    <property type="molecule type" value="Genomic_DNA"/>
</dbReference>
<protein>
    <recommendedName>
        <fullName evidence="1">DUF3645 domain-containing protein</fullName>
    </recommendedName>
</protein>
<comment type="caution">
    <text evidence="2">The sequence shown here is derived from an EMBL/GenBank/DDBJ whole genome shotgun (WGS) entry which is preliminary data.</text>
</comment>
<evidence type="ECO:0000259" key="1">
    <source>
        <dbReference type="Pfam" id="PF12359"/>
    </source>
</evidence>
<evidence type="ECO:0000313" key="3">
    <source>
        <dbReference type="Proteomes" id="UP001172101"/>
    </source>
</evidence>
<sequence length="77" mass="8462">LLLLRGIIAGGVLKFCLGKRWRVNFGLFYNRNPLTGLAEPYYAKDSPAPRAEYAHPDVVIVLSCISYCCEGVSNSAL</sequence>
<keyword evidence="3" id="KW-1185">Reference proteome</keyword>
<name>A0AA39ZT41_9PEZI</name>